<evidence type="ECO:0000256" key="4">
    <source>
        <dbReference type="ARBA" id="ARBA00022741"/>
    </source>
</evidence>
<dbReference type="Proteomes" id="UP001596074">
    <property type="component" value="Unassembled WGS sequence"/>
</dbReference>
<dbReference type="PROSITE" id="PS00108">
    <property type="entry name" value="PROTEIN_KINASE_ST"/>
    <property type="match status" value="1"/>
</dbReference>
<keyword evidence="9" id="KW-1185">Reference proteome</keyword>
<dbReference type="PANTHER" id="PTHR43289">
    <property type="entry name" value="MITOGEN-ACTIVATED PROTEIN KINASE KINASE KINASE 20-RELATED"/>
    <property type="match status" value="1"/>
</dbReference>
<keyword evidence="4" id="KW-0547">Nucleotide-binding</keyword>
<feature type="domain" description="Protein kinase" evidence="7">
    <location>
        <begin position="10"/>
        <end position="259"/>
    </location>
</feature>
<keyword evidence="2" id="KW-0723">Serine/threonine-protein kinase</keyword>
<comment type="caution">
    <text evidence="8">The sequence shown here is derived from an EMBL/GenBank/DDBJ whole genome shotgun (WGS) entry which is preliminary data.</text>
</comment>
<accession>A0ABW1A5B0</accession>
<dbReference type="Gene3D" id="3.30.200.20">
    <property type="entry name" value="Phosphorylase Kinase, domain 1"/>
    <property type="match status" value="1"/>
</dbReference>
<evidence type="ECO:0000256" key="6">
    <source>
        <dbReference type="ARBA" id="ARBA00022840"/>
    </source>
</evidence>
<evidence type="ECO:0000256" key="3">
    <source>
        <dbReference type="ARBA" id="ARBA00022679"/>
    </source>
</evidence>
<gene>
    <name evidence="8" type="ORF">ACFPZN_27480</name>
</gene>
<dbReference type="EMBL" id="JBHSON010000042">
    <property type="protein sequence ID" value="MFC5749379.1"/>
    <property type="molecule type" value="Genomic_DNA"/>
</dbReference>
<evidence type="ECO:0000313" key="8">
    <source>
        <dbReference type="EMBL" id="MFC5749379.1"/>
    </source>
</evidence>
<evidence type="ECO:0000313" key="9">
    <source>
        <dbReference type="Proteomes" id="UP001596074"/>
    </source>
</evidence>
<dbReference type="PANTHER" id="PTHR43289:SF6">
    <property type="entry name" value="SERINE_THREONINE-PROTEIN KINASE NEKL-3"/>
    <property type="match status" value="1"/>
</dbReference>
<dbReference type="CDD" id="cd14014">
    <property type="entry name" value="STKc_PknB_like"/>
    <property type="match status" value="1"/>
</dbReference>
<keyword evidence="3 8" id="KW-0808">Transferase</keyword>
<dbReference type="SUPFAM" id="SSF56112">
    <property type="entry name" value="Protein kinase-like (PK-like)"/>
    <property type="match status" value="1"/>
</dbReference>
<keyword evidence="5 8" id="KW-0418">Kinase</keyword>
<proteinExistence type="predicted"/>
<dbReference type="PROSITE" id="PS50011">
    <property type="entry name" value="PROTEIN_KINASE_DOM"/>
    <property type="match status" value="1"/>
</dbReference>
<name>A0ABW1A5B0_9ACTN</name>
<dbReference type="InterPro" id="IPR011009">
    <property type="entry name" value="Kinase-like_dom_sf"/>
</dbReference>
<evidence type="ECO:0000256" key="1">
    <source>
        <dbReference type="ARBA" id="ARBA00012513"/>
    </source>
</evidence>
<protein>
    <recommendedName>
        <fullName evidence="1">non-specific serine/threonine protein kinase</fullName>
        <ecNumber evidence="1">2.7.11.1</ecNumber>
    </recommendedName>
</protein>
<evidence type="ECO:0000256" key="2">
    <source>
        <dbReference type="ARBA" id="ARBA00022527"/>
    </source>
</evidence>
<organism evidence="8 9">
    <name type="scientific">Actinomadura rugatobispora</name>
    <dbReference type="NCBI Taxonomy" id="1994"/>
    <lineage>
        <taxon>Bacteria</taxon>
        <taxon>Bacillati</taxon>
        <taxon>Actinomycetota</taxon>
        <taxon>Actinomycetes</taxon>
        <taxon>Streptosporangiales</taxon>
        <taxon>Thermomonosporaceae</taxon>
        <taxon>Actinomadura</taxon>
    </lineage>
</organism>
<dbReference type="Gene3D" id="1.10.510.10">
    <property type="entry name" value="Transferase(Phosphotransferase) domain 1"/>
    <property type="match status" value="1"/>
</dbReference>
<dbReference type="Pfam" id="PF00069">
    <property type="entry name" value="Pkinase"/>
    <property type="match status" value="1"/>
</dbReference>
<dbReference type="InterPro" id="IPR000719">
    <property type="entry name" value="Prot_kinase_dom"/>
</dbReference>
<evidence type="ECO:0000256" key="5">
    <source>
        <dbReference type="ARBA" id="ARBA00022777"/>
    </source>
</evidence>
<sequence length="640" mass="64694">MSVNWQVDGFTEVRELGSGAQGRVVLARHATGSPVAIKYLVRRDGDDAAIERLRDEAVMLGRITDPHVVRLYRFVNGEHGAALVMEAVNGASLKEILARHGALGPEAALTVLKGSLLGLAAAHAVGVVHRDYKPANVVVRGDGLSKLIDFGIAEPAGEGSRSGTPAYMAPEQWLGEPASPATDVYAATCVFFECVTGRRPYAVGEGLGALREGHLNGAVPVEAVPGPLRDLLRRGMAKGAAERPPGAAEFVTELETAALAAYGPGWEQRGIRAMAGGAVALAAMFPLVAAGLAPSATGVAGTAAASGTAAGAVGTAGAGGAAAGGTAAGAGGAAVGGGAAGGTAAGTASGAGGGGIFAAASAKIVATVAATTLAAGGVGAYAVGTRDDGPPAGATPALVPVSARVVTANQPAGGGAAVAAQQYVTVRGHRDKAVERRINAALRAASDRGLSTYRREYAGRPDVQEVHSTAEITLKTNRLVSASYSFGVTPVPDGSGNWVKNFTSEATIVVDLVTGRTLGPNDLFTAAAFTPAGLVRLADRIAPHDERRCLRPGPVPGEANKPFRIKASDLQRTGSPVQIALAPREARFEIAVERLDMTMAGQVCQVTDARVPVDELADFLTPAVLKEMRSATPTPTPSPS</sequence>
<keyword evidence="6" id="KW-0067">ATP-binding</keyword>
<dbReference type="EC" id="2.7.11.1" evidence="1"/>
<reference evidence="9" key="1">
    <citation type="journal article" date="2019" name="Int. J. Syst. Evol. Microbiol.">
        <title>The Global Catalogue of Microorganisms (GCM) 10K type strain sequencing project: providing services to taxonomists for standard genome sequencing and annotation.</title>
        <authorList>
            <consortium name="The Broad Institute Genomics Platform"/>
            <consortium name="The Broad Institute Genome Sequencing Center for Infectious Disease"/>
            <person name="Wu L."/>
            <person name="Ma J."/>
        </authorList>
    </citation>
    <scope>NUCLEOTIDE SEQUENCE [LARGE SCALE GENOMIC DNA]</scope>
    <source>
        <strain evidence="9">KCTC 42087</strain>
    </source>
</reference>
<dbReference type="RefSeq" id="WP_378285099.1">
    <property type="nucleotide sequence ID" value="NZ_JBHSON010000042.1"/>
</dbReference>
<dbReference type="InterPro" id="IPR008271">
    <property type="entry name" value="Ser/Thr_kinase_AS"/>
</dbReference>
<evidence type="ECO:0000259" key="7">
    <source>
        <dbReference type="PROSITE" id="PS50011"/>
    </source>
</evidence>
<dbReference type="GO" id="GO:0004674">
    <property type="term" value="F:protein serine/threonine kinase activity"/>
    <property type="evidence" value="ECO:0007669"/>
    <property type="project" value="UniProtKB-EC"/>
</dbReference>